<accession>A0A0A1W6I8</accession>
<protein>
    <submittedName>
        <fullName evidence="1">Uncharacterized protein</fullName>
    </submittedName>
</protein>
<sequence>MTTPIETTGHKRAMPDPSDKRAAIMRAAGDAVGSEALAKALGMSSRNLYKKMAGDGQVSDNLLQDVREVLERRRHAIGLVITGIRDELAK</sequence>
<evidence type="ECO:0000313" key="2">
    <source>
        <dbReference type="Proteomes" id="UP000032305"/>
    </source>
</evidence>
<name>A0A0A1W6I8_9SPHN</name>
<reference evidence="1 2" key="1">
    <citation type="submission" date="2014-11" db="EMBL/GenBank/DDBJ databases">
        <title>Whole genome shotgun sequence of Sphingomonas parapaucimobilis NBRC 15100.</title>
        <authorList>
            <person name="Katano-Makiyama Y."/>
            <person name="Hosoyama A."/>
            <person name="Hashimoto M."/>
            <person name="Hosoyama Y."/>
            <person name="Noguchi M."/>
            <person name="Numata M."/>
            <person name="Tsuchikane K."/>
            <person name="Hirakata S."/>
            <person name="Uohara A."/>
            <person name="Shimodaira J."/>
            <person name="Ohji S."/>
            <person name="Ichikawa N."/>
            <person name="Kimura A."/>
            <person name="Yamazoe A."/>
            <person name="Fujita N."/>
        </authorList>
    </citation>
    <scope>NUCLEOTIDE SEQUENCE [LARGE SCALE GENOMIC DNA]</scope>
    <source>
        <strain evidence="1 2">NBRC 15100</strain>
    </source>
</reference>
<dbReference type="AlphaFoldDB" id="A0A0A1W6I8"/>
<dbReference type="EMBL" id="BBPI01000035">
    <property type="protein sequence ID" value="GAM00746.1"/>
    <property type="molecule type" value="Genomic_DNA"/>
</dbReference>
<dbReference type="RefSeq" id="WP_157013627.1">
    <property type="nucleotide sequence ID" value="NZ_BBPI01000035.1"/>
</dbReference>
<evidence type="ECO:0000313" key="1">
    <source>
        <dbReference type="EMBL" id="GAM00746.1"/>
    </source>
</evidence>
<gene>
    <name evidence="1" type="ORF">SP5_035_01480</name>
</gene>
<comment type="caution">
    <text evidence="1">The sequence shown here is derived from an EMBL/GenBank/DDBJ whole genome shotgun (WGS) entry which is preliminary data.</text>
</comment>
<organism evidence="1 2">
    <name type="scientific">Sphingomonas parapaucimobilis NBRC 15100</name>
    <dbReference type="NCBI Taxonomy" id="1219049"/>
    <lineage>
        <taxon>Bacteria</taxon>
        <taxon>Pseudomonadati</taxon>
        <taxon>Pseudomonadota</taxon>
        <taxon>Alphaproteobacteria</taxon>
        <taxon>Sphingomonadales</taxon>
        <taxon>Sphingomonadaceae</taxon>
        <taxon>Sphingomonas</taxon>
    </lineage>
</organism>
<keyword evidence="2" id="KW-1185">Reference proteome</keyword>
<dbReference type="Proteomes" id="UP000032305">
    <property type="component" value="Unassembled WGS sequence"/>
</dbReference>
<proteinExistence type="predicted"/>